<evidence type="ECO:0000256" key="6">
    <source>
        <dbReference type="ARBA" id="ARBA00023274"/>
    </source>
</evidence>
<accession>A0AAW0HLY4</accession>
<comment type="subcellular location">
    <subcellularLocation>
        <location evidence="1">Mitochondrion</location>
    </subcellularLocation>
</comment>
<dbReference type="PROSITE" id="PS01108">
    <property type="entry name" value="RIBOSOMAL_L24"/>
    <property type="match status" value="1"/>
</dbReference>
<evidence type="ECO:0000259" key="11">
    <source>
        <dbReference type="SMART" id="SM00739"/>
    </source>
</evidence>
<evidence type="ECO:0000256" key="8">
    <source>
        <dbReference type="ARBA" id="ARBA00035357"/>
    </source>
</evidence>
<dbReference type="GO" id="GO:0003723">
    <property type="term" value="F:RNA binding"/>
    <property type="evidence" value="ECO:0007669"/>
    <property type="project" value="InterPro"/>
</dbReference>
<sequence>MRLSALLALASKATLPPHYRYGMSRPGSLSDKRKNPPWSRRRPVVIEPISDEDWHLFCGDMVEILEGKDAGKQGKVAQVIRQRNWVVLEGLNTHYRYVGRTKDHRGTMIPSEAPLLHHQVKLVDPMDRQAQLPLVKGKPTEIQWRFTEAGERVRVSTRSGRIIPKPEFPRADGIVPETWTDGPKDTSVEDALERTYVPRLKTLEEDVMEAMGIQETRRHKKVYWY</sequence>
<dbReference type="InterPro" id="IPR008991">
    <property type="entry name" value="Translation_prot_SH3-like_sf"/>
</dbReference>
<evidence type="ECO:0000256" key="2">
    <source>
        <dbReference type="ARBA" id="ARBA00010618"/>
    </source>
</evidence>
<dbReference type="Pfam" id="PF17136">
    <property type="entry name" value="ribosomal_L24"/>
    <property type="match status" value="1"/>
</dbReference>
<dbReference type="Proteomes" id="UP001488838">
    <property type="component" value="Unassembled WGS sequence"/>
</dbReference>
<dbReference type="CDD" id="cd06089">
    <property type="entry name" value="KOW_RPL26"/>
    <property type="match status" value="1"/>
</dbReference>
<evidence type="ECO:0000313" key="12">
    <source>
        <dbReference type="EMBL" id="KAK7802598.1"/>
    </source>
</evidence>
<dbReference type="InterPro" id="IPR005824">
    <property type="entry name" value="KOW"/>
</dbReference>
<comment type="similarity">
    <text evidence="2 10">Belongs to the universal ribosomal protein uL24 family.</text>
</comment>
<dbReference type="GO" id="GO:0005739">
    <property type="term" value="C:mitochondrion"/>
    <property type="evidence" value="ECO:0007669"/>
    <property type="project" value="UniProtKB-SubCell"/>
</dbReference>
<dbReference type="GO" id="GO:0003735">
    <property type="term" value="F:structural constituent of ribosome"/>
    <property type="evidence" value="ECO:0007669"/>
    <property type="project" value="InterPro"/>
</dbReference>
<dbReference type="InterPro" id="IPR005825">
    <property type="entry name" value="Ribosomal_uL24_CS"/>
</dbReference>
<evidence type="ECO:0000256" key="1">
    <source>
        <dbReference type="ARBA" id="ARBA00004173"/>
    </source>
</evidence>
<gene>
    <name evidence="12" type="ORF">U0070_010682</name>
</gene>
<evidence type="ECO:0000313" key="13">
    <source>
        <dbReference type="Proteomes" id="UP001488838"/>
    </source>
</evidence>
<protein>
    <recommendedName>
        <fullName evidence="7">Large ribosomal subunit protein uL24m</fullName>
    </recommendedName>
    <alternativeName>
        <fullName evidence="8">39S ribosomal protein L24, mitochondrial</fullName>
    </alternativeName>
</protein>
<dbReference type="EMBL" id="JBBHLL010000455">
    <property type="protein sequence ID" value="KAK7802598.1"/>
    <property type="molecule type" value="Genomic_DNA"/>
</dbReference>
<dbReference type="HAMAP" id="MF_01326_B">
    <property type="entry name" value="Ribosomal_uL24_B"/>
    <property type="match status" value="1"/>
</dbReference>
<dbReference type="FunFam" id="2.30.30.30:FF:000032">
    <property type="entry name" value="39S ribosomal protein L24, mitochondrial"/>
    <property type="match status" value="1"/>
</dbReference>
<keyword evidence="3" id="KW-0809">Transit peptide</keyword>
<evidence type="ECO:0000256" key="10">
    <source>
        <dbReference type="RuleBase" id="RU003477"/>
    </source>
</evidence>
<keyword evidence="6 10" id="KW-0687">Ribonucleoprotein</keyword>
<evidence type="ECO:0000256" key="9">
    <source>
        <dbReference type="ARBA" id="ARBA00038782"/>
    </source>
</evidence>
<organism evidence="12 13">
    <name type="scientific">Myodes glareolus</name>
    <name type="common">Bank vole</name>
    <name type="synonym">Clethrionomys glareolus</name>
    <dbReference type="NCBI Taxonomy" id="447135"/>
    <lineage>
        <taxon>Eukaryota</taxon>
        <taxon>Metazoa</taxon>
        <taxon>Chordata</taxon>
        <taxon>Craniata</taxon>
        <taxon>Vertebrata</taxon>
        <taxon>Euteleostomi</taxon>
        <taxon>Mammalia</taxon>
        <taxon>Eutheria</taxon>
        <taxon>Euarchontoglires</taxon>
        <taxon>Glires</taxon>
        <taxon>Rodentia</taxon>
        <taxon>Myomorpha</taxon>
        <taxon>Muroidea</taxon>
        <taxon>Cricetidae</taxon>
        <taxon>Arvicolinae</taxon>
        <taxon>Myodes</taxon>
    </lineage>
</organism>
<comment type="caution">
    <text evidence="12">The sequence shown here is derived from an EMBL/GenBank/DDBJ whole genome shotgun (WGS) entry which is preliminary data.</text>
</comment>
<feature type="domain" description="KOW" evidence="11">
    <location>
        <begin position="55"/>
        <end position="82"/>
    </location>
</feature>
<dbReference type="AlphaFoldDB" id="A0AAW0HLY4"/>
<evidence type="ECO:0000256" key="4">
    <source>
        <dbReference type="ARBA" id="ARBA00022980"/>
    </source>
</evidence>
<dbReference type="NCBIfam" id="TIGR01079">
    <property type="entry name" value="rplX_bact"/>
    <property type="match status" value="1"/>
</dbReference>
<dbReference type="InterPro" id="IPR057264">
    <property type="entry name" value="Ribosomal_uL24_C"/>
</dbReference>
<dbReference type="Pfam" id="PF00467">
    <property type="entry name" value="KOW"/>
    <property type="match status" value="1"/>
</dbReference>
<keyword evidence="5" id="KW-0496">Mitochondrion</keyword>
<dbReference type="InterPro" id="IPR014722">
    <property type="entry name" value="Rib_uL2_dom2"/>
</dbReference>
<evidence type="ECO:0000256" key="5">
    <source>
        <dbReference type="ARBA" id="ARBA00023128"/>
    </source>
</evidence>
<dbReference type="GO" id="GO:0006412">
    <property type="term" value="P:translation"/>
    <property type="evidence" value="ECO:0007669"/>
    <property type="project" value="InterPro"/>
</dbReference>
<proteinExistence type="inferred from homology"/>
<dbReference type="GO" id="GO:0005840">
    <property type="term" value="C:ribosome"/>
    <property type="evidence" value="ECO:0007669"/>
    <property type="project" value="UniProtKB-KW"/>
</dbReference>
<evidence type="ECO:0000256" key="3">
    <source>
        <dbReference type="ARBA" id="ARBA00022946"/>
    </source>
</evidence>
<keyword evidence="13" id="KW-1185">Reference proteome</keyword>
<dbReference type="PANTHER" id="PTHR12903">
    <property type="entry name" value="MITOCHONDRIAL RIBOSOMAL PROTEIN L24"/>
    <property type="match status" value="1"/>
</dbReference>
<reference evidence="12 13" key="1">
    <citation type="journal article" date="2023" name="bioRxiv">
        <title>Conserved and derived expression patterns and positive selection on dental genes reveal complex evolutionary context of ever-growing rodent molars.</title>
        <authorList>
            <person name="Calamari Z.T."/>
            <person name="Song A."/>
            <person name="Cohen E."/>
            <person name="Akter M."/>
            <person name="Roy R.D."/>
            <person name="Hallikas O."/>
            <person name="Christensen M.M."/>
            <person name="Li P."/>
            <person name="Marangoni P."/>
            <person name="Jernvall J."/>
            <person name="Klein O.D."/>
        </authorList>
    </citation>
    <scope>NUCLEOTIDE SEQUENCE [LARGE SCALE GENOMIC DNA]</scope>
    <source>
        <strain evidence="12">V071</strain>
    </source>
</reference>
<dbReference type="InterPro" id="IPR003256">
    <property type="entry name" value="Ribosomal_uL24"/>
</dbReference>
<evidence type="ECO:0000256" key="7">
    <source>
        <dbReference type="ARBA" id="ARBA00035283"/>
    </source>
</evidence>
<dbReference type="SMART" id="SM00739">
    <property type="entry name" value="KOW"/>
    <property type="match status" value="1"/>
</dbReference>
<comment type="subunit">
    <text evidence="9">Component of the mitochondrial ribosome large subunit (39S) which comprises a 16S rRNA and about 50 distinct proteins.</text>
</comment>
<dbReference type="GO" id="GO:1990904">
    <property type="term" value="C:ribonucleoprotein complex"/>
    <property type="evidence" value="ECO:0007669"/>
    <property type="project" value="UniProtKB-KW"/>
</dbReference>
<dbReference type="InterPro" id="IPR041988">
    <property type="entry name" value="Ribosomal_uL24_KOW"/>
</dbReference>
<name>A0AAW0HLY4_MYOGA</name>
<dbReference type="Gene3D" id="2.30.30.30">
    <property type="match status" value="1"/>
</dbReference>
<keyword evidence="4 10" id="KW-0689">Ribosomal protein</keyword>
<dbReference type="SUPFAM" id="SSF50104">
    <property type="entry name" value="Translation proteins SH3-like domain"/>
    <property type="match status" value="1"/>
</dbReference>